<dbReference type="GO" id="GO:0006355">
    <property type="term" value="P:regulation of DNA-templated transcription"/>
    <property type="evidence" value="ECO:0007669"/>
    <property type="project" value="TreeGrafter"/>
</dbReference>
<name>K0F0J9_NOCB7</name>
<dbReference type="RefSeq" id="WP_014985769.1">
    <property type="nucleotide sequence ID" value="NC_018681.1"/>
</dbReference>
<dbReference type="InterPro" id="IPR029062">
    <property type="entry name" value="Class_I_gatase-like"/>
</dbReference>
<organism evidence="2 3">
    <name type="scientific">Nocardia brasiliensis (strain ATCC 700358 / HUJEG-1)</name>
    <dbReference type="NCBI Taxonomy" id="1133849"/>
    <lineage>
        <taxon>Bacteria</taxon>
        <taxon>Bacillati</taxon>
        <taxon>Actinomycetota</taxon>
        <taxon>Actinomycetes</taxon>
        <taxon>Mycobacteriales</taxon>
        <taxon>Nocardiaceae</taxon>
        <taxon>Nocardia</taxon>
    </lineage>
</organism>
<dbReference type="SUPFAM" id="SSF52317">
    <property type="entry name" value="Class I glutamine amidotransferase-like"/>
    <property type="match status" value="1"/>
</dbReference>
<keyword evidence="3" id="KW-1185">Reference proteome</keyword>
<dbReference type="PANTHER" id="PTHR43130:SF3">
    <property type="entry name" value="HTH-TYPE TRANSCRIPTIONAL REGULATOR RV1931C"/>
    <property type="match status" value="1"/>
</dbReference>
<protein>
    <submittedName>
        <fullName evidence="2">Transcriptional activator FtrA</fullName>
    </submittedName>
</protein>
<gene>
    <name evidence="2" type="ORF">O3I_024815</name>
</gene>
<dbReference type="AlphaFoldDB" id="K0F0J9"/>
<accession>K0F0J9</accession>
<evidence type="ECO:0000313" key="3">
    <source>
        <dbReference type="Proteomes" id="UP000006304"/>
    </source>
</evidence>
<dbReference type="Gene3D" id="3.40.50.880">
    <property type="match status" value="1"/>
</dbReference>
<dbReference type="HOGENOM" id="CLU_1843034_0_0_11"/>
<dbReference type="EMBL" id="CP003876">
    <property type="protein sequence ID" value="AFU02914.1"/>
    <property type="molecule type" value="Genomic_DNA"/>
</dbReference>
<dbReference type="KEGG" id="nbr:O3I_024815"/>
<dbReference type="Proteomes" id="UP000006304">
    <property type="component" value="Chromosome"/>
</dbReference>
<dbReference type="STRING" id="1133849.O3I_024815"/>
<dbReference type="InterPro" id="IPR052158">
    <property type="entry name" value="INH-QAR"/>
</dbReference>
<feature type="domain" description="DJ-1/PfpI" evidence="1">
    <location>
        <begin position="13"/>
        <end position="97"/>
    </location>
</feature>
<sequence>MRRPLDGVGAPAVLLAVLCEADRRGLRIASICSGAFVLAGAGLLDERTTTHWMHATALATRYPRVRVAPDVLYHQDGNIWTSAGTAAGIDLRLELIRRDHGAAVAAEVARRMVVPPHRAGGQAQFVPAAGTPGRAAFGA</sequence>
<dbReference type="eggNOG" id="COG4977">
    <property type="taxonomic scope" value="Bacteria"/>
</dbReference>
<dbReference type="PANTHER" id="PTHR43130">
    <property type="entry name" value="ARAC-FAMILY TRANSCRIPTIONAL REGULATOR"/>
    <property type="match status" value="1"/>
</dbReference>
<proteinExistence type="predicted"/>
<evidence type="ECO:0000313" key="2">
    <source>
        <dbReference type="EMBL" id="AFU02914.1"/>
    </source>
</evidence>
<reference evidence="2 3" key="1">
    <citation type="journal article" date="2012" name="J. Bacteriol.">
        <title>Complete genome sequence of Nocardia brasiliensis HUJEG-1.</title>
        <authorList>
            <person name="Vera-Cabrera L."/>
            <person name="Ortiz-Lopez R."/>
            <person name="Elizondo-Gonzalez R."/>
            <person name="Perez-Maya A.A."/>
            <person name="Ocampo-Candiani J."/>
        </authorList>
    </citation>
    <scope>NUCLEOTIDE SEQUENCE [LARGE SCALE GENOMIC DNA]</scope>
    <source>
        <strain evidence="3">ATCC 700358</strain>
    </source>
</reference>
<dbReference type="Pfam" id="PF01965">
    <property type="entry name" value="DJ-1_PfpI"/>
    <property type="match status" value="1"/>
</dbReference>
<evidence type="ECO:0000259" key="1">
    <source>
        <dbReference type="Pfam" id="PF01965"/>
    </source>
</evidence>
<dbReference type="InterPro" id="IPR002818">
    <property type="entry name" value="DJ-1/PfpI"/>
</dbReference>